<keyword evidence="1" id="KW-0472">Membrane</keyword>
<gene>
    <name evidence="2" type="ORF">LCGC14_2076340</name>
</gene>
<keyword evidence="1" id="KW-0812">Transmembrane</keyword>
<dbReference type="InterPro" id="IPR051203">
    <property type="entry name" value="Polysaccharide_Synthase-Rel"/>
</dbReference>
<evidence type="ECO:0000256" key="1">
    <source>
        <dbReference type="SAM" id="Phobius"/>
    </source>
</evidence>
<reference evidence="2" key="1">
    <citation type="journal article" date="2015" name="Nature">
        <title>Complex archaea that bridge the gap between prokaryotes and eukaryotes.</title>
        <authorList>
            <person name="Spang A."/>
            <person name="Saw J.H."/>
            <person name="Jorgensen S.L."/>
            <person name="Zaremba-Niedzwiedzka K."/>
            <person name="Martijn J."/>
            <person name="Lind A.E."/>
            <person name="van Eijk R."/>
            <person name="Schleper C."/>
            <person name="Guy L."/>
            <person name="Ettema T.J."/>
        </authorList>
    </citation>
    <scope>NUCLEOTIDE SEQUENCE</scope>
</reference>
<sequence length="204" mass="23655">MRREFKNRNFWVMLGVDALVVFFSYYFSYFLRFEGVISPKDLSNILQSIVWVVPIKLGCFFFFNLYSGLWRYTGIREMLDLVRACLTSSAIIIAVLLITVRFEGFPRSIFIIDFLLTLLLVGGLRITIRLYLASDPTTDLFSFGKKEKIKNTQLLIIGAGEVGTSLKKILKDQYESVIIDKNYNGEYEDDETIYKLNDDKKTNK</sequence>
<dbReference type="AlphaFoldDB" id="A0A0F9HDY2"/>
<feature type="transmembrane region" description="Helical" evidence="1">
    <location>
        <begin position="108"/>
        <end position="128"/>
    </location>
</feature>
<evidence type="ECO:0008006" key="3">
    <source>
        <dbReference type="Google" id="ProtNLM"/>
    </source>
</evidence>
<name>A0A0F9HDY2_9ZZZZ</name>
<comment type="caution">
    <text evidence="2">The sequence shown here is derived from an EMBL/GenBank/DDBJ whole genome shotgun (WGS) entry which is preliminary data.</text>
</comment>
<feature type="transmembrane region" description="Helical" evidence="1">
    <location>
        <begin position="81"/>
        <end position="102"/>
    </location>
</feature>
<dbReference type="PANTHER" id="PTHR43318">
    <property type="entry name" value="UDP-N-ACETYLGLUCOSAMINE 4,6-DEHYDRATASE"/>
    <property type="match status" value="1"/>
</dbReference>
<keyword evidence="1" id="KW-1133">Transmembrane helix</keyword>
<accession>A0A0F9HDY2</accession>
<dbReference type="PANTHER" id="PTHR43318:SF2">
    <property type="entry name" value="UDP-N-ACETYLGLUCOSAMINE 4,6-DEHYDRATASE (INVERTING)"/>
    <property type="match status" value="1"/>
</dbReference>
<proteinExistence type="predicted"/>
<feature type="transmembrane region" description="Helical" evidence="1">
    <location>
        <begin position="48"/>
        <end position="69"/>
    </location>
</feature>
<organism evidence="2">
    <name type="scientific">marine sediment metagenome</name>
    <dbReference type="NCBI Taxonomy" id="412755"/>
    <lineage>
        <taxon>unclassified sequences</taxon>
        <taxon>metagenomes</taxon>
        <taxon>ecological metagenomes</taxon>
    </lineage>
</organism>
<protein>
    <recommendedName>
        <fullName evidence="3">Polysaccharide biosynthesis protein CapD-like domain-containing protein</fullName>
    </recommendedName>
</protein>
<feature type="transmembrane region" description="Helical" evidence="1">
    <location>
        <begin position="9"/>
        <end position="28"/>
    </location>
</feature>
<dbReference type="EMBL" id="LAZR01025003">
    <property type="protein sequence ID" value="KKL73297.1"/>
    <property type="molecule type" value="Genomic_DNA"/>
</dbReference>
<evidence type="ECO:0000313" key="2">
    <source>
        <dbReference type="EMBL" id="KKL73297.1"/>
    </source>
</evidence>